<dbReference type="Pfam" id="PF01008">
    <property type="entry name" value="IF-2B"/>
    <property type="match status" value="1"/>
</dbReference>
<evidence type="ECO:0000259" key="3">
    <source>
        <dbReference type="PROSITE" id="PS51462"/>
    </source>
</evidence>
<dbReference type="SUPFAM" id="SSF55811">
    <property type="entry name" value="Nudix"/>
    <property type="match status" value="1"/>
</dbReference>
<evidence type="ECO:0000313" key="4">
    <source>
        <dbReference type="EMBL" id="MFC5970847.1"/>
    </source>
</evidence>
<evidence type="ECO:0000256" key="2">
    <source>
        <dbReference type="SAM" id="MobiDB-lite"/>
    </source>
</evidence>
<evidence type="ECO:0000256" key="1">
    <source>
        <dbReference type="RuleBase" id="RU003814"/>
    </source>
</evidence>
<organism evidence="4 5">
    <name type="scientific">Halomarina salina</name>
    <dbReference type="NCBI Taxonomy" id="1872699"/>
    <lineage>
        <taxon>Archaea</taxon>
        <taxon>Methanobacteriati</taxon>
        <taxon>Methanobacteriota</taxon>
        <taxon>Stenosarchaea group</taxon>
        <taxon>Halobacteria</taxon>
        <taxon>Halobacteriales</taxon>
        <taxon>Natronomonadaceae</taxon>
        <taxon>Halomarina</taxon>
    </lineage>
</organism>
<dbReference type="InterPro" id="IPR000649">
    <property type="entry name" value="IF-2B-related"/>
</dbReference>
<sequence>MDGDDDATHVVTCFLRNGTDVLLCRRSDAVGSYAGRWGGVAGHAEGDPDALAREEIREETGLLDACTLVRASDPFSVHDPDHGEWVVHPYLFDCDSRDAITNEETAEYEWVPPTAVLDRETVPDLWTSYRRVAPSVESISEDREHGSASLSVRACEVLRDRAAELAHGVDRDDRDDREPPDDRDELTALARDLRDARPSMVVVENRVNRVLAGASDAAVPATVADSASAVLADALRADSAAAEHAAAALDGASHVLTLSRSGTVRETLAELDPERVSVAESRPGGEGVGVAETLAEECDVTLLPDSAVAHALSGDHVEDDESVDAVLVGADTVLPGGRVVNKVGTRAALLLADRESVPAVVVAARDKVSPHDETDLEPQDPEDVYGGDASLDVLAPTFDVTPAGVATLVTEDGVLAPDEVRAVAREARERGRWDERIDADE</sequence>
<dbReference type="InterPro" id="IPR037171">
    <property type="entry name" value="NagB/RpiA_transferase-like"/>
</dbReference>
<protein>
    <submittedName>
        <fullName evidence="4">NUDIX domain-containing protein</fullName>
    </submittedName>
</protein>
<feature type="compositionally biased region" description="Acidic residues" evidence="2">
    <location>
        <begin position="374"/>
        <end position="385"/>
    </location>
</feature>
<evidence type="ECO:0000313" key="5">
    <source>
        <dbReference type="Proteomes" id="UP001596099"/>
    </source>
</evidence>
<dbReference type="PANTHER" id="PTHR43475">
    <property type="entry name" value="METHYLTHIORIBOSE-1-PHOSPHATE ISOMERASE"/>
    <property type="match status" value="1"/>
</dbReference>
<accession>A0ABD5RKG7</accession>
<comment type="caution">
    <text evidence="4">The sequence shown here is derived from an EMBL/GenBank/DDBJ whole genome shotgun (WGS) entry which is preliminary data.</text>
</comment>
<dbReference type="AlphaFoldDB" id="A0ABD5RKG7"/>
<reference evidence="4 5" key="1">
    <citation type="journal article" date="2019" name="Int. J. Syst. Evol. Microbiol.">
        <title>The Global Catalogue of Microorganisms (GCM) 10K type strain sequencing project: providing services to taxonomists for standard genome sequencing and annotation.</title>
        <authorList>
            <consortium name="The Broad Institute Genomics Platform"/>
            <consortium name="The Broad Institute Genome Sequencing Center for Infectious Disease"/>
            <person name="Wu L."/>
            <person name="Ma J."/>
        </authorList>
    </citation>
    <scope>NUCLEOTIDE SEQUENCE [LARGE SCALE GENOMIC DNA]</scope>
    <source>
        <strain evidence="4 5">CGMCC 1.12543</strain>
    </source>
</reference>
<dbReference type="RefSeq" id="WP_247418406.1">
    <property type="nucleotide sequence ID" value="NZ_JALLGW010000001.1"/>
</dbReference>
<dbReference type="Pfam" id="PF00293">
    <property type="entry name" value="NUDIX"/>
    <property type="match status" value="1"/>
</dbReference>
<feature type="domain" description="Nudix hydrolase" evidence="3">
    <location>
        <begin position="6"/>
        <end position="134"/>
    </location>
</feature>
<dbReference type="EMBL" id="JBHSQH010000001">
    <property type="protein sequence ID" value="MFC5970847.1"/>
    <property type="molecule type" value="Genomic_DNA"/>
</dbReference>
<dbReference type="InterPro" id="IPR000086">
    <property type="entry name" value="NUDIX_hydrolase_dom"/>
</dbReference>
<dbReference type="Gene3D" id="3.40.50.10470">
    <property type="entry name" value="Translation initiation factor eif-2b, domain 2"/>
    <property type="match status" value="1"/>
</dbReference>
<dbReference type="Proteomes" id="UP001596099">
    <property type="component" value="Unassembled WGS sequence"/>
</dbReference>
<name>A0ABD5RKG7_9EURY</name>
<proteinExistence type="inferred from homology"/>
<dbReference type="SUPFAM" id="SSF100950">
    <property type="entry name" value="NagB/RpiA/CoA transferase-like"/>
    <property type="match status" value="1"/>
</dbReference>
<gene>
    <name evidence="4" type="ORF">ACFPYI_05825</name>
</gene>
<dbReference type="PROSITE" id="PS51462">
    <property type="entry name" value="NUDIX"/>
    <property type="match status" value="1"/>
</dbReference>
<dbReference type="Gene3D" id="3.90.79.10">
    <property type="entry name" value="Nucleoside Triphosphate Pyrophosphohydrolase"/>
    <property type="match status" value="1"/>
</dbReference>
<dbReference type="InterPro" id="IPR042529">
    <property type="entry name" value="IF_2B-like_C"/>
</dbReference>
<comment type="similarity">
    <text evidence="1">Belongs to the eIF-2B alpha/beta/delta subunits family.</text>
</comment>
<dbReference type="InterPro" id="IPR015797">
    <property type="entry name" value="NUDIX_hydrolase-like_dom_sf"/>
</dbReference>
<feature type="region of interest" description="Disordered" evidence="2">
    <location>
        <begin position="366"/>
        <end position="389"/>
    </location>
</feature>
<dbReference type="PANTHER" id="PTHR43475:SF3">
    <property type="entry name" value="TRANSLATION INITIATION FACTOR EIF-2B SUBUNIT FAMILY PROTEIN (AFU_ORTHOLOGUE AFUA_2G14290)"/>
    <property type="match status" value="1"/>
</dbReference>
<keyword evidence="5" id="KW-1185">Reference proteome</keyword>